<dbReference type="EMBL" id="LC738872">
    <property type="protein sequence ID" value="BDT62152.1"/>
    <property type="molecule type" value="Genomic_DNA"/>
</dbReference>
<proteinExistence type="predicted"/>
<feature type="region of interest" description="Disordered" evidence="1">
    <location>
        <begin position="132"/>
        <end position="157"/>
    </location>
</feature>
<organism evidence="2">
    <name type="scientific">Litopenaeus vannamei majanivirus Nimav-1_LVa</name>
    <dbReference type="NCBI Taxonomy" id="2984273"/>
    <lineage>
        <taxon>Viruses</taxon>
        <taxon>Viruses incertae sedis</taxon>
        <taxon>Naldaviricetes</taxon>
        <taxon>Nimaviridae</taxon>
    </lineage>
</organism>
<accession>A0A9C7CCW9</accession>
<sequence>MLTFISNHCSGIHNTRFVTITYGYLYFPEEKYDYSREILKRYGRYNDKFIREHRSEFVTLTFPDEERSLWTDEELRNFSIDPKSVDLVYYILDRRDTLDFCMLLRTHRGSRPLYAEIIYFDNGSEALTMTGRRCDGDGEEEGGGGRRRKGGGGGGGPFQSSITLTYSVQRFLDHIVSNYDHSSLYCCMGVDETWEVEDRDFIFENMLACNAIEGGDNANMASPWRRRQPSSLKQLCFGVVSVNREALWNDSARADILPVSVLRKLKEHISIKNRLERKLFIKYMLNQKDKKEINHKHKTRKIFSNIIPFLIGFNDEVYEYYYNNRDIPIMYTECCGFNFVWKYIADKYLIENTSSGVTYKIENIPTGFTGFEKFYQEKIKRKRQLEKMYYPRVNFP</sequence>
<evidence type="ECO:0000256" key="1">
    <source>
        <dbReference type="SAM" id="MobiDB-lite"/>
    </source>
</evidence>
<evidence type="ECO:0000313" key="2">
    <source>
        <dbReference type="EMBL" id="BDT62152.1"/>
    </source>
</evidence>
<name>A0A9C7CCW9_9VIRU</name>
<protein>
    <submittedName>
        <fullName evidence="2">Uncharacterized protein</fullName>
    </submittedName>
</protein>
<reference evidence="2" key="1">
    <citation type="submission" date="2022-10" db="EMBL/GenBank/DDBJ databases">
        <title>Genome sequences of endogenous nimaviruses in decapod crustaceans.</title>
        <authorList>
            <person name="Kawato S."/>
            <person name="Nozaki R."/>
            <person name="Kondo H."/>
            <person name="Hirono I."/>
        </authorList>
    </citation>
    <scope>NUCLEOTIDE SEQUENCE</scope>
    <source>
        <strain evidence="2">Lva-Nima_1</strain>
    </source>
</reference>